<evidence type="ECO:0000256" key="4">
    <source>
        <dbReference type="ARBA" id="ARBA00044129"/>
    </source>
</evidence>
<name>A0A6J2YX13_SITOR</name>
<evidence type="ECO:0000313" key="5">
    <source>
        <dbReference type="Proteomes" id="UP000504635"/>
    </source>
</evidence>
<dbReference type="InterPro" id="IPR036164">
    <property type="entry name" value="bL21-like_sf"/>
</dbReference>
<dbReference type="SUPFAM" id="SSF141091">
    <property type="entry name" value="L21p-like"/>
    <property type="match status" value="1"/>
</dbReference>
<dbReference type="NCBIfam" id="TIGR00061">
    <property type="entry name" value="L21"/>
    <property type="match status" value="1"/>
</dbReference>
<dbReference type="Proteomes" id="UP000504635">
    <property type="component" value="Unplaced"/>
</dbReference>
<keyword evidence="2 6" id="KW-0689">Ribosomal protein</keyword>
<dbReference type="GeneID" id="115891470"/>
<dbReference type="PANTHER" id="PTHR21349">
    <property type="entry name" value="50S RIBOSOMAL PROTEIN L21"/>
    <property type="match status" value="1"/>
</dbReference>
<gene>
    <name evidence="6" type="primary">LOC115891470</name>
</gene>
<dbReference type="GO" id="GO:0003723">
    <property type="term" value="F:RNA binding"/>
    <property type="evidence" value="ECO:0007669"/>
    <property type="project" value="InterPro"/>
</dbReference>
<dbReference type="GO" id="GO:0006412">
    <property type="term" value="P:translation"/>
    <property type="evidence" value="ECO:0007669"/>
    <property type="project" value="InterPro"/>
</dbReference>
<dbReference type="HAMAP" id="MF_01363">
    <property type="entry name" value="Ribosomal_bL21"/>
    <property type="match status" value="1"/>
</dbReference>
<accession>A0A6J2YX13</accession>
<dbReference type="KEGG" id="soy:115891470"/>
<dbReference type="CTD" id="219927"/>
<comment type="similarity">
    <text evidence="1">Belongs to the bacterial ribosomal protein bL21 family.</text>
</comment>
<dbReference type="FunCoup" id="A0A6J2YX13">
    <property type="interactions" value="463"/>
</dbReference>
<evidence type="ECO:0000313" key="6">
    <source>
        <dbReference type="RefSeq" id="XP_030767784.1"/>
    </source>
</evidence>
<evidence type="ECO:0000256" key="3">
    <source>
        <dbReference type="ARBA" id="ARBA00023274"/>
    </source>
</evidence>
<evidence type="ECO:0000256" key="2">
    <source>
        <dbReference type="ARBA" id="ARBA00022980"/>
    </source>
</evidence>
<dbReference type="InParanoid" id="A0A6J2YX13"/>
<dbReference type="GO" id="GO:0003735">
    <property type="term" value="F:structural constituent of ribosome"/>
    <property type="evidence" value="ECO:0007669"/>
    <property type="project" value="InterPro"/>
</dbReference>
<dbReference type="InterPro" id="IPR001787">
    <property type="entry name" value="Ribosomal_bL21"/>
</dbReference>
<sequence length="202" mass="22915">MASLIPKLLNNFSRLALQNSKKLNTRSAQVEKLSSILTKCYGTQATPYEIIDEEKDNKKSDEIIQKVQSQLTESKEGRLFAIVHLAGKQFRITEGDVVVVEGYWPPSCGERISLDKVLLVGASDFTLIGRPVVQNGLVNIEATVIEKTLSHTKTHFRKKRRKQYMRIHFYKIPQTHLRINRISIVGELNNPPEVSGLEKAIF</sequence>
<protein>
    <recommendedName>
        <fullName evidence="4">Large ribosomal subunit protein bL21m</fullName>
    </recommendedName>
</protein>
<dbReference type="Pfam" id="PF00829">
    <property type="entry name" value="Ribosomal_L21p"/>
    <property type="match status" value="1"/>
</dbReference>
<keyword evidence="5" id="KW-1185">Reference proteome</keyword>
<proteinExistence type="inferred from homology"/>
<dbReference type="RefSeq" id="XP_030767784.1">
    <property type="nucleotide sequence ID" value="XM_030911924.1"/>
</dbReference>
<dbReference type="OrthoDB" id="5994at2759"/>
<reference evidence="6" key="1">
    <citation type="submission" date="2025-08" db="UniProtKB">
        <authorList>
            <consortium name="RefSeq"/>
        </authorList>
    </citation>
    <scope>IDENTIFICATION</scope>
    <source>
        <tissue evidence="6">Gonads</tissue>
    </source>
</reference>
<dbReference type="PANTHER" id="PTHR21349:SF0">
    <property type="entry name" value="LARGE RIBOSOMAL SUBUNIT PROTEIN BL21M"/>
    <property type="match status" value="1"/>
</dbReference>
<evidence type="ECO:0000256" key="1">
    <source>
        <dbReference type="ARBA" id="ARBA00008563"/>
    </source>
</evidence>
<dbReference type="AlphaFoldDB" id="A0A6J2YX13"/>
<dbReference type="GO" id="GO:0005762">
    <property type="term" value="C:mitochondrial large ribosomal subunit"/>
    <property type="evidence" value="ECO:0007669"/>
    <property type="project" value="TreeGrafter"/>
</dbReference>
<organism evidence="5 6">
    <name type="scientific">Sitophilus oryzae</name>
    <name type="common">Rice weevil</name>
    <name type="synonym">Curculio oryzae</name>
    <dbReference type="NCBI Taxonomy" id="7048"/>
    <lineage>
        <taxon>Eukaryota</taxon>
        <taxon>Metazoa</taxon>
        <taxon>Ecdysozoa</taxon>
        <taxon>Arthropoda</taxon>
        <taxon>Hexapoda</taxon>
        <taxon>Insecta</taxon>
        <taxon>Pterygota</taxon>
        <taxon>Neoptera</taxon>
        <taxon>Endopterygota</taxon>
        <taxon>Coleoptera</taxon>
        <taxon>Polyphaga</taxon>
        <taxon>Cucujiformia</taxon>
        <taxon>Curculionidae</taxon>
        <taxon>Dryophthorinae</taxon>
        <taxon>Sitophilus</taxon>
    </lineage>
</organism>
<keyword evidence="3" id="KW-0687">Ribonucleoprotein</keyword>
<dbReference type="InterPro" id="IPR028909">
    <property type="entry name" value="bL21-like"/>
</dbReference>